<sequence>MNNNLLLRWKQPLIVFILGFCLIFLMQNVLKIVLFQYELYHRVNLKNKIEEPSNLLLDTGIKTLDSDLYPPEYKGIIATEGMEKLIPKLTFTCSKHDIKEMQIANDMSTNITFLGLITPETSCSIYGLHSPINASFDSKNAITLDNYTITPYLGSRIKIIRHFPNNSYLITITDPLNRQLYFNNTDERNVVIFLGYKNKRINIQSKINTNTHYHKFTENLSDNIYIDVYVTHKGLTDIVHSELDLVNTFLSILVFIICLFLGLRPQQRTIKMAIDRGIKKREFIPYYQPIINSVTGSIVGCESLLRWCKADGEIISPAIFINIAEQNKQIYEITDLLISQVAEDLSKLSNIHDNFYISINVIPRQLQNQTFATKLLATLSSAQVSNHRIAIEVTERTQFTNVISAKEVMQRLIDHGISIKLDDAGTGFGGFSYFQELPINTLKIDKMFIDTIGTSDVKANILNAIISFGKEAKLTMIAEGVETQEQVNYLRDQGVFLIQGFYYAKPMPFSDLEKYIDNNIKKDKH</sequence>
<comment type="caution">
    <text evidence="3">The sequence shown here is derived from an EMBL/GenBank/DDBJ whole genome shotgun (WGS) entry which is preliminary data.</text>
</comment>
<keyword evidence="1" id="KW-0812">Transmembrane</keyword>
<dbReference type="PANTHER" id="PTHR33121:SF56">
    <property type="entry name" value="SIGNALLING PROTEIN WITH EAL AND C2 DOMAINS"/>
    <property type="match status" value="1"/>
</dbReference>
<keyword evidence="1" id="KW-1133">Transmembrane helix</keyword>
<dbReference type="OrthoDB" id="675397at2"/>
<gene>
    <name evidence="3" type="ORF">BTO08_04625</name>
</gene>
<dbReference type="SUPFAM" id="SSF141868">
    <property type="entry name" value="EAL domain-like"/>
    <property type="match status" value="1"/>
</dbReference>
<evidence type="ECO:0000256" key="1">
    <source>
        <dbReference type="SAM" id="Phobius"/>
    </source>
</evidence>
<keyword evidence="1" id="KW-0472">Membrane</keyword>
<dbReference type="CDD" id="cd01948">
    <property type="entry name" value="EAL"/>
    <property type="match status" value="1"/>
</dbReference>
<name>A0A2S7VXB3_PHOAN</name>
<evidence type="ECO:0000313" key="3">
    <source>
        <dbReference type="EMBL" id="PQJ66752.1"/>
    </source>
</evidence>
<dbReference type="Pfam" id="PF00563">
    <property type="entry name" value="EAL"/>
    <property type="match status" value="1"/>
</dbReference>
<dbReference type="SMART" id="SM00052">
    <property type="entry name" value="EAL"/>
    <property type="match status" value="1"/>
</dbReference>
<dbReference type="InterPro" id="IPR035919">
    <property type="entry name" value="EAL_sf"/>
</dbReference>
<organism evidence="3 4">
    <name type="scientific">Photobacterium angustum</name>
    <dbReference type="NCBI Taxonomy" id="661"/>
    <lineage>
        <taxon>Bacteria</taxon>
        <taxon>Pseudomonadati</taxon>
        <taxon>Pseudomonadota</taxon>
        <taxon>Gammaproteobacteria</taxon>
        <taxon>Vibrionales</taxon>
        <taxon>Vibrionaceae</taxon>
        <taxon>Photobacterium</taxon>
    </lineage>
</organism>
<dbReference type="InterPro" id="IPR050706">
    <property type="entry name" value="Cyclic-di-GMP_PDE-like"/>
</dbReference>
<dbReference type="AlphaFoldDB" id="A0A2S7VXB3"/>
<reference evidence="3 4" key="1">
    <citation type="submission" date="2016-12" db="EMBL/GenBank/DDBJ databases">
        <title>Diversity of luminous bacteria.</title>
        <authorList>
            <person name="Yoshizawa S."/>
            <person name="Kogure K."/>
        </authorList>
    </citation>
    <scope>NUCLEOTIDE SEQUENCE [LARGE SCALE GENOMIC DNA]</scope>
    <source>
        <strain evidence="3 4">LC1-200</strain>
    </source>
</reference>
<feature type="transmembrane region" description="Helical" evidence="1">
    <location>
        <begin position="245"/>
        <end position="263"/>
    </location>
</feature>
<dbReference type="PROSITE" id="PS50883">
    <property type="entry name" value="EAL"/>
    <property type="match status" value="1"/>
</dbReference>
<dbReference type="RefSeq" id="WP_105060074.1">
    <property type="nucleotide sequence ID" value="NZ_MSCJ01000001.1"/>
</dbReference>
<accession>A0A2S7VXB3</accession>
<dbReference type="Proteomes" id="UP000238730">
    <property type="component" value="Unassembled WGS sequence"/>
</dbReference>
<dbReference type="InterPro" id="IPR001633">
    <property type="entry name" value="EAL_dom"/>
</dbReference>
<feature type="domain" description="EAL" evidence="2">
    <location>
        <begin position="267"/>
        <end position="520"/>
    </location>
</feature>
<evidence type="ECO:0000313" key="4">
    <source>
        <dbReference type="Proteomes" id="UP000238730"/>
    </source>
</evidence>
<evidence type="ECO:0000259" key="2">
    <source>
        <dbReference type="PROSITE" id="PS50883"/>
    </source>
</evidence>
<dbReference type="EMBL" id="MSCJ01000001">
    <property type="protein sequence ID" value="PQJ66752.1"/>
    <property type="molecule type" value="Genomic_DNA"/>
</dbReference>
<dbReference type="PANTHER" id="PTHR33121">
    <property type="entry name" value="CYCLIC DI-GMP PHOSPHODIESTERASE PDEF"/>
    <property type="match status" value="1"/>
</dbReference>
<feature type="transmembrane region" description="Helical" evidence="1">
    <location>
        <begin position="12"/>
        <end position="37"/>
    </location>
</feature>
<proteinExistence type="predicted"/>
<dbReference type="Gene3D" id="3.20.20.450">
    <property type="entry name" value="EAL domain"/>
    <property type="match status" value="1"/>
</dbReference>
<dbReference type="GO" id="GO:0071111">
    <property type="term" value="F:cyclic-guanylate-specific phosphodiesterase activity"/>
    <property type="evidence" value="ECO:0007669"/>
    <property type="project" value="InterPro"/>
</dbReference>
<protein>
    <submittedName>
        <fullName evidence="3">Diguanylate phosphodiesterase</fullName>
    </submittedName>
</protein>